<keyword evidence="3" id="KW-0812">Transmembrane</keyword>
<proteinExistence type="predicted"/>
<feature type="signal peptide" evidence="4">
    <location>
        <begin position="1"/>
        <end position="20"/>
    </location>
</feature>
<dbReference type="GO" id="GO:0005319">
    <property type="term" value="F:lipid transporter activity"/>
    <property type="evidence" value="ECO:0007669"/>
    <property type="project" value="InterPro"/>
</dbReference>
<dbReference type="SUPFAM" id="SSF48431">
    <property type="entry name" value="Lipovitellin-phosvitin complex, superhelical domain"/>
    <property type="match status" value="1"/>
</dbReference>
<keyword evidence="8" id="KW-1185">Reference proteome</keyword>
<dbReference type="PROSITE" id="PS51211">
    <property type="entry name" value="VITELLOGENIN"/>
    <property type="match status" value="1"/>
</dbReference>
<keyword evidence="3" id="KW-0472">Membrane</keyword>
<dbReference type="OrthoDB" id="6124632at2759"/>
<dbReference type="PANTHER" id="PTHR16897:SF2">
    <property type="entry name" value="OS03G0226600 PROTEIN"/>
    <property type="match status" value="1"/>
</dbReference>
<dbReference type="SUPFAM" id="SSF49265">
    <property type="entry name" value="Fibronectin type III"/>
    <property type="match status" value="1"/>
</dbReference>
<name>A0A210Q0I4_MIZYE</name>
<keyword evidence="4" id="KW-0732">Signal</keyword>
<feature type="transmembrane region" description="Helical" evidence="3">
    <location>
        <begin position="4688"/>
        <end position="4710"/>
    </location>
</feature>
<dbReference type="PROSITE" id="PS01186">
    <property type="entry name" value="EGF_2"/>
    <property type="match status" value="1"/>
</dbReference>
<feature type="domain" description="Fibronectin type-III" evidence="5">
    <location>
        <begin position="3394"/>
        <end position="3497"/>
    </location>
</feature>
<organism evidence="7 8">
    <name type="scientific">Mizuhopecten yessoensis</name>
    <name type="common">Japanese scallop</name>
    <name type="synonym">Patinopecten yessoensis</name>
    <dbReference type="NCBI Taxonomy" id="6573"/>
    <lineage>
        <taxon>Eukaryota</taxon>
        <taxon>Metazoa</taxon>
        <taxon>Spiralia</taxon>
        <taxon>Lophotrochozoa</taxon>
        <taxon>Mollusca</taxon>
        <taxon>Bivalvia</taxon>
        <taxon>Autobranchia</taxon>
        <taxon>Pteriomorphia</taxon>
        <taxon>Pectinida</taxon>
        <taxon>Pectinoidea</taxon>
        <taxon>Pectinidae</taxon>
        <taxon>Mizuhopecten</taxon>
    </lineage>
</organism>
<sequence length="4878" mass="543704">MKKKDWCLMVFMTWCCSVVAYNFHDGLDHHYIYTSESEVLGKTNITIVCHLRVHPVNRSEDGIRLNRLKLDSIVIHQGNEFLIQNPRKWNLSTDFLFTMGSDGLIDLVHYHRDDEIEAVFLKKAIVSIFSAKSRTAHSGSVVSFTNVESDHSGHLEHSYQIHRTPNGQTVHKTHRSSDHYHRGHNKSLTYDRAGVLQHATAKDHVFLDSQTEQATSTRKPIKGEYIIQDKSTGDLPDVFSSFAISKLRLERTSFPKSKEDSHTTDQFTSDSIIIQPPEEEKKALTEVNITMSSLVSCILENNSSSNTSAESGCVDDLWQLLGTLKPADFRNLMENELESDCGDSDTQCTRHRGLFVDMLSRRGDELSQSLIVSLILQSPRPSEEEMQRCLFHLVALEKPSIELMSAVEDICMGENESFTEIESLSNTQRRSCLSLGALVKNMKIHHLSYADKVTAKIEKWLTTEGRALELEESSENDKRKSQYIVTKMTLLHVLGNAGMERSLDHITSFMEPNAGPSEWRRAAVASLKHFTCNKSADSLLRSVLHDDNRQVKQDAYDAFLSHPNKGKLTVPQKDAILSTSYDYPTLLRLRRSVVTYSASLKDGIYFGISLPGINWKKVIGNSAIGAEFGIILRNNLELELKFLSGHFEIDVYNAAFAHLNIKLLNLKYALLDAKMCYMGHIRYDINILKANIEDLANIFDKMSATVIDPIVKAVQTFKDVMNFLKDGGIEKLFNTIVHVLTNLPTILRNIALNFLEHIKTVHHYGGVPWIEHLKRVVTKIHTFINDVQEDAMGFYQKTIDAVTITLPYIGKKLVVSLRKIISAITSFLTSPIQSIASLAKGVLDIKLSIGMFMDFKNIMVETLLKTSGRTPFWQSYGEELIDIFQEIESFVSMVTAPAQSKSEEGESTRLSDCFPSVVEQTLWSKEELKQVVFVAVNETFFTSDFGQDIFEKNSISLVQRVFGPKFHKEFPTHRRPETSGCGQGVWPTTSSNEFQTTGVDVRLAYGRMLVSPVNGRVYRESSKRILIKPTDAGLSDFEIIIENVEAVDTISDDGRFAEAGETIAMVLKSKCEPNFLHVSVRKISPEGFDSDEDYTYIDPSRFLDRIMPIPRWVLECKDFYFKHIFQTVDIGNFGAYFDDLYKEIKRTVEKTIDKLAQQTVDDVSFEIQFGTDANDGNSFLDIDYSGGSVLDTLKQSLPDFGNVMKLYSFSGITDGLNILKLVDMGSFTLQKIHSMLETDLLMKLDLMINELRIAGVDISQQDPSTLSMSKLQGLFKDLPDDVYGDWQSTVHEALLKYEKGEIHTVTLPDTTAIGPDSDPYVLTLTVQGEEDNGVLYFSVEGALCVQCHTSCLQPFPIVTDARVDIPSDCSNTQSEINPEDEIMQMTWRDFLDFLSQIAVLDNDTLKIAGAIRKFVLESLVERSFSEAYTQAISSAFPNVKDTCAVDEQRLPRLNGNFIALKVEIPVGPIYVQLRFSVGGSLGVSVGIEMCVLSNYVKGIVTPSVELRIKGSVGIRILIFTGGLTLEGLFMQTRFPLTVTFRFSKFPIGIDKQMDLELIPVTLTLRAWLEIDLWLFSRTLFSGVIWRYQAPTIHENIFTIKDDEPDVDPPLIDSPISPGGDVDVGCIVTQVKNRSPLDTAFLLEVSASDPVSDVHMFYSIGTTSGTADVSDWTDYSGPSLVVPTKDDLPNSIPLYWNVKARNSQGLEIYTTCQLSTYDNTIPDGRVDSSFAFSSHPSVLSGTITVFDDSQLKEPHYKAVGFSSGRYGNEVRDWEKMTLNNNSPRSNEPSELKYFSTPKAGKLTVASFASSKTMTALLCAHECLSYDRKCVSFDYAYHTEQCDLHSVVEGHQAKLRIIGTYANYERLNIGSTVYVLYTDLTLVHGLTYFINVHVTNVLEYEGFMKSSGTIVDFTPPETGPLGKGYNETIQADRCHAALTQRCIYVTDLLNHRIIRDGEQGQTIYNGHVPQTDLLYSLANHYLTVNFDGFNDNESGIWGYTWSAGTNVCGSDVVPERDPHGHLSHDKYWTHTGYTKDLSLSDGKYYVMVSAINNVVHGGALVTTVCHTTSIVIDTTPPVFEEVSGVYFDEDFDILAIYYTAFDEGSKLKLIEFGLGKTKHDVTIRGYSEYPLVTGDDPFVGVEDFDLTPGVYAWIRLRVENNVGLFTSGHGEDPIMIDRTAPLVGIVNDGAIIKSDIQYQYDTTTICANWVEFYDPESGISKFKWGVGTTSGQDNIVSFRNLTHHEKHVLDSYTLHENIISVRAVLLVDVTPPDVGWVHDGLSGHSDVQFSSLSASKSCTWNNFTDAESNIDHFEASVYVNNELRKTFGVTKNTNIFTDHTVTMEHSDVIYWTLTAHNGAGLQTDAATDGFRVDHSAPVMEYIRDSNTGSEYQSNSSKLDISWKVSDPESGISHHSFYIQELKHGSKSRFWPKEKQYEVVYESTGDMAFPLQDLELKDGAMYSVKVISTNNALLSTHHQSQGVIVDTTAPIITDVHVGVVGEDEDLDENGNIIHVELAPLRVNWAGFDSNSGISHFYLGVGTAVGDSSLTNGLLDMHQKTSIVLENLNLEGFDSSQKKYYVTLWAENGAGLMSDFLSSKSIVVAEANVPGSVNDGFDDSIDSDVETDKRSIGVSFNGFRSAACNIVKYEWAVGSGAYFSDIVPFSDFGIVLRNESFGHAHLNIKLDENVFYYIAVRASTGHDCHEQYIVSTSDGFKIDTTIPTISAISPPENDTDYVHNNQNLFIRNVDSPVLHWEVFDSSHIRSMKWGAGSLPYLDDLHKLSETSQYRLQLGDLSISSGETFWLYVTAEDTAGNIGLSLSPPITSDTTAPLINNLHCDPTTSMKYGIVTCNWDAEEEFESNLIGLEIAIGTSEDLQTILTYTAIHIEKQQWSKDIKTDIASLQVTALYVSFRVSNILNFVQDYVVKLDIDNTPPVIESVVITTSMETGNDVQTSHQQCQIPTSYVEVTLGTLEDAESPIERLEVSLSSDIGEEDILPYTDITTPLEGSIFFGHLSLEPGTQVYAKARVHNVVGLYSTVLSDSVMISQPAKLVIHDGIFGTDRDVQNELNKMDGKWYYSGYCDVQEAEWSILDSTGAILQPFQLLPDTTVMFYNDELQLINGITYMNVIRTTDGLNRTIEHSSDGITVNIQPPSPGFVRDGLEEDINYQLAHEHLSGNWDEFGDKTSTDLTQLISHYEAAISNDVRYESMRANVHPFVNTRLDTFITFSSLNLTKTSVTYFITVRAYSVSGSFEEAYSNGIKVGYQDGIRGGSVTSTMYQHETQRLSFSWSGFESDIGLRRFYVGIVSAGVSVTNESFPQEQLSTFANNFDVFPLTDVNADTFFEALDITLLHGQSYHPVVVAIDNAGACKAVTGESVLVDTTPPLTSEAILLINGRISSTFIYIDSSDTVCVEWKNITDSESDILSFIVTVWEYQGCNGNGDDSQKVLLKSVTVSSETQVNFRDMNLASKQNYVVSIETVNNAGLSGFTNQFYFRIDDSKPLEGTVKIGEDWFQKTTYQSSKKSIRALVAIARSEESFTCPSQIQLLPKKENNAGWFEESTCVDNCVHITNDLLRLKIGYNIAITTIDTGCISSDTITIRKGEYTATLNAAGGSNTISSFFIGTSLKTVSTSLEPPVPNDFFSASNENDNATSDASNTTMSQNGTVGNVDTPEIVRNEEDIGVDGCGVSIIGEKQIDSRYWDGVFWCVDKNGRNKEWFTLKNDPTDRINSLTIRLLGNESGTWDLDLLINGEQKAVLSGTLLPQRARLYFHTATNNGYVYPKNPFDPFRSYVTITDVSIPTEDESMCQYGKGFFDNESDIQSIWLGVSDNLDEADNIEPFKNVQTFCQKCTDNCSVGCDEQCSLNSDFELFSYQISDLNLQETVIDKSEDSVTVKNDTTYYVNAKVINFAGDESMSYSNGIMVDTTPPVCESVKCLDPAYSSTEETSFIGTDRRLGAYWSCGEDISELKEAIVSITSLDDGMIVYQEKSIGMNTSADIELFNGTNFKDKGQYRFNLKIINVAGLSSIYFCDVKVLLTPPAIDKIELSTFFGAVTDNASSVEWIEFNDRLGISWTNEDDDVEFYEWKVGTEPGKDDIIPLSIIGGNKSSSSFYILNNQIWIDGVVAQWSLADLADPSNHSQDNASSTDSMLQLEPGRCMYITLQARGHSHLTSVIHKAPLCIARTADATIKSTTQSQMVVYAFQGSMTTLQDGNEASSDFLVNVTEFFGDAVVGLLSDIDITTTYGSAASATFPSFIANPNITQEMTSRILTNRIIRFLGQTFFMSPTPIYEFTSMKIKIAVNSTFEPNSVPVLAVWISNDDGTGFWDITDQSCTSGYYEVDDDGYLVFEICQTETSRRKRRSTGNTVSTPSQFAVFVMNQTYSNTPPVLNTSLVSMDEDTYLDTVQLLWSDADSDSVTFELSSIHENDSINITSDGKLSFTPLPHYVGAFPVNVILKENTSHAEKLETNGVLSIYVVNVNDPPILLFQQQDGSVSDSRQIHNTTLFLESNLTQYDIGTLVVYDFDENDTFVFLEMTKRNGQVTNETTMSIHETTERSILVDVMDSEYVKQTLYANVNVSSQNNLTGEIHFHFRVHDHDIAYSYEHVAVVFFLFNPCVHGSCGTKVTDGPPCNSTLRSVTFEPYVCVCEKGFEGVWCQDEIDECETIGCSWFHFCTDIIGDVECTLNYSKLIPITIVCSLAVIALGVSIWVFGRQQYRKSVHKDTVDVDSIGSQTNFAFEDSEELRPASTKAAWPPTSTTFRHPTLENKKPIFNHKWNTQRLDQPDEEIPTYGQGYLSGPKDDTKIFRDETNMGSFGSLRSGPFYVKHAWQETTSPFDVPGHGENGNFDGEDLESLPFSTIMTQKQGKPPTSTSYPLFGPQ</sequence>
<feature type="region of interest" description="Disordered" evidence="2">
    <location>
        <begin position="4858"/>
        <end position="4878"/>
    </location>
</feature>
<feature type="domain" description="Vitellogenin" evidence="6">
    <location>
        <begin position="43"/>
        <end position="548"/>
    </location>
</feature>
<evidence type="ECO:0000256" key="1">
    <source>
        <dbReference type="PROSITE-ProRule" id="PRU00557"/>
    </source>
</evidence>
<dbReference type="PROSITE" id="PS50853">
    <property type="entry name" value="FN3"/>
    <property type="match status" value="1"/>
</dbReference>
<keyword evidence="3" id="KW-1133">Transmembrane helix</keyword>
<dbReference type="Gene3D" id="2.10.25.10">
    <property type="entry name" value="Laminin"/>
    <property type="match status" value="1"/>
</dbReference>
<dbReference type="InterPro" id="IPR000742">
    <property type="entry name" value="EGF"/>
</dbReference>
<dbReference type="PANTHER" id="PTHR16897">
    <property type="entry name" value="OS10G0105400 PROTEIN"/>
    <property type="match status" value="1"/>
</dbReference>
<dbReference type="Pfam" id="PF01347">
    <property type="entry name" value="Vitellogenin_N"/>
    <property type="match status" value="1"/>
</dbReference>
<dbReference type="Gene3D" id="1.25.10.20">
    <property type="entry name" value="Vitellinogen, superhelical"/>
    <property type="match status" value="1"/>
</dbReference>
<evidence type="ECO:0000259" key="5">
    <source>
        <dbReference type="PROSITE" id="PS50853"/>
    </source>
</evidence>
<dbReference type="InterPro" id="IPR011030">
    <property type="entry name" value="Lipovitellin_superhlx_dom"/>
</dbReference>
<reference evidence="7 8" key="1">
    <citation type="journal article" date="2017" name="Nat. Ecol. Evol.">
        <title>Scallop genome provides insights into evolution of bilaterian karyotype and development.</title>
        <authorList>
            <person name="Wang S."/>
            <person name="Zhang J."/>
            <person name="Jiao W."/>
            <person name="Li J."/>
            <person name="Xun X."/>
            <person name="Sun Y."/>
            <person name="Guo X."/>
            <person name="Huan P."/>
            <person name="Dong B."/>
            <person name="Zhang L."/>
            <person name="Hu X."/>
            <person name="Sun X."/>
            <person name="Wang J."/>
            <person name="Zhao C."/>
            <person name="Wang Y."/>
            <person name="Wang D."/>
            <person name="Huang X."/>
            <person name="Wang R."/>
            <person name="Lv J."/>
            <person name="Li Y."/>
            <person name="Zhang Z."/>
            <person name="Liu B."/>
            <person name="Lu W."/>
            <person name="Hui Y."/>
            <person name="Liang J."/>
            <person name="Zhou Z."/>
            <person name="Hou R."/>
            <person name="Li X."/>
            <person name="Liu Y."/>
            <person name="Li H."/>
            <person name="Ning X."/>
            <person name="Lin Y."/>
            <person name="Zhao L."/>
            <person name="Xing Q."/>
            <person name="Dou J."/>
            <person name="Li Y."/>
            <person name="Mao J."/>
            <person name="Guo H."/>
            <person name="Dou H."/>
            <person name="Li T."/>
            <person name="Mu C."/>
            <person name="Jiang W."/>
            <person name="Fu Q."/>
            <person name="Fu X."/>
            <person name="Miao Y."/>
            <person name="Liu J."/>
            <person name="Yu Q."/>
            <person name="Li R."/>
            <person name="Liao H."/>
            <person name="Li X."/>
            <person name="Kong Y."/>
            <person name="Jiang Z."/>
            <person name="Chourrout D."/>
            <person name="Li R."/>
            <person name="Bao Z."/>
        </authorList>
    </citation>
    <scope>NUCLEOTIDE SEQUENCE [LARGE SCALE GENOMIC DNA]</scope>
    <source>
        <strain evidence="7 8">PY_sf001</strain>
    </source>
</reference>
<protein>
    <recommendedName>
        <fullName evidence="9">Apple domain-containing protein</fullName>
    </recommendedName>
</protein>
<comment type="caution">
    <text evidence="1">Lacks conserved residue(s) required for the propagation of feature annotation.</text>
</comment>
<evidence type="ECO:0000259" key="6">
    <source>
        <dbReference type="PROSITE" id="PS51211"/>
    </source>
</evidence>
<dbReference type="InterPro" id="IPR013783">
    <property type="entry name" value="Ig-like_fold"/>
</dbReference>
<comment type="caution">
    <text evidence="7">The sequence shown here is derived from an EMBL/GenBank/DDBJ whole genome shotgun (WGS) entry which is preliminary data.</text>
</comment>
<dbReference type="InterPro" id="IPR036116">
    <property type="entry name" value="FN3_sf"/>
</dbReference>
<feature type="compositionally biased region" description="Polar residues" evidence="2">
    <location>
        <begin position="3640"/>
        <end position="3666"/>
    </location>
</feature>
<evidence type="ECO:0000256" key="2">
    <source>
        <dbReference type="SAM" id="MobiDB-lite"/>
    </source>
</evidence>
<dbReference type="Proteomes" id="UP000242188">
    <property type="component" value="Unassembled WGS sequence"/>
</dbReference>
<evidence type="ECO:0000256" key="4">
    <source>
        <dbReference type="SAM" id="SignalP"/>
    </source>
</evidence>
<dbReference type="Gene3D" id="2.60.40.10">
    <property type="entry name" value="Immunoglobulins"/>
    <property type="match status" value="1"/>
</dbReference>
<dbReference type="CDD" id="cd00063">
    <property type="entry name" value="FN3"/>
    <property type="match status" value="1"/>
</dbReference>
<dbReference type="InterPro" id="IPR001747">
    <property type="entry name" value="Vitellogenin_N"/>
</dbReference>
<evidence type="ECO:0008006" key="9">
    <source>
        <dbReference type="Google" id="ProtNLM"/>
    </source>
</evidence>
<feature type="chain" id="PRO_5012261919" description="Apple domain-containing protein" evidence="4">
    <location>
        <begin position="21"/>
        <end position="4878"/>
    </location>
</feature>
<accession>A0A210Q0I4</accession>
<gene>
    <name evidence="7" type="ORF">KP79_PYT16422</name>
</gene>
<evidence type="ECO:0000256" key="3">
    <source>
        <dbReference type="SAM" id="Phobius"/>
    </source>
</evidence>
<dbReference type="InterPro" id="IPR003961">
    <property type="entry name" value="FN3_dom"/>
</dbReference>
<feature type="region of interest" description="Disordered" evidence="2">
    <location>
        <begin position="3640"/>
        <end position="3668"/>
    </location>
</feature>
<evidence type="ECO:0000313" key="7">
    <source>
        <dbReference type="EMBL" id="OWF42247.1"/>
    </source>
</evidence>
<evidence type="ECO:0000313" key="8">
    <source>
        <dbReference type="Proteomes" id="UP000242188"/>
    </source>
</evidence>
<feature type="compositionally biased region" description="Polar residues" evidence="2">
    <location>
        <begin position="4858"/>
        <end position="4872"/>
    </location>
</feature>
<feature type="region of interest" description="Disordered" evidence="2">
    <location>
        <begin position="969"/>
        <end position="989"/>
    </location>
</feature>
<dbReference type="PROSITE" id="PS00022">
    <property type="entry name" value="EGF_1"/>
    <property type="match status" value="1"/>
</dbReference>
<dbReference type="EMBL" id="NEDP02005302">
    <property type="protein sequence ID" value="OWF42247.1"/>
    <property type="molecule type" value="Genomic_DNA"/>
</dbReference>